<evidence type="ECO:0000256" key="6">
    <source>
        <dbReference type="SAM" id="Phobius"/>
    </source>
</evidence>
<feature type="transmembrane region" description="Helical" evidence="6">
    <location>
        <begin position="175"/>
        <end position="194"/>
    </location>
</feature>
<dbReference type="Pfam" id="PF07690">
    <property type="entry name" value="MFS_1"/>
    <property type="match status" value="1"/>
</dbReference>
<evidence type="ECO:0000256" key="3">
    <source>
        <dbReference type="ARBA" id="ARBA00022692"/>
    </source>
</evidence>
<dbReference type="GeneID" id="19162068"/>
<feature type="transmembrane region" description="Helical" evidence="6">
    <location>
        <begin position="138"/>
        <end position="163"/>
    </location>
</feature>
<feature type="transmembrane region" description="Helical" evidence="6">
    <location>
        <begin position="439"/>
        <end position="460"/>
    </location>
</feature>
<evidence type="ECO:0000259" key="7">
    <source>
        <dbReference type="PROSITE" id="PS50850"/>
    </source>
</evidence>
<dbReference type="RefSeq" id="XP_007726269.1">
    <property type="nucleotide sequence ID" value="XM_007728079.1"/>
</dbReference>
<dbReference type="HOGENOM" id="CLU_001265_0_6_1"/>
<dbReference type="FunFam" id="1.20.1250.20:FF:000057">
    <property type="entry name" value="MFS general substrate transporter"/>
    <property type="match status" value="1"/>
</dbReference>
<feature type="transmembrane region" description="Helical" evidence="6">
    <location>
        <begin position="281"/>
        <end position="302"/>
    </location>
</feature>
<feature type="transmembrane region" description="Helical" evidence="6">
    <location>
        <begin position="206"/>
        <end position="229"/>
    </location>
</feature>
<dbReference type="Gene3D" id="1.20.1250.20">
    <property type="entry name" value="MFS general substrate transporter like domains"/>
    <property type="match status" value="2"/>
</dbReference>
<name>W9XTM2_9EURO</name>
<feature type="transmembrane region" description="Helical" evidence="6">
    <location>
        <begin position="84"/>
        <end position="106"/>
    </location>
</feature>
<dbReference type="PROSITE" id="PS50850">
    <property type="entry name" value="MFS"/>
    <property type="match status" value="1"/>
</dbReference>
<evidence type="ECO:0000256" key="5">
    <source>
        <dbReference type="ARBA" id="ARBA00023136"/>
    </source>
</evidence>
<gene>
    <name evidence="8" type="ORF">A1O1_07206</name>
</gene>
<dbReference type="AlphaFoldDB" id="W9XTM2"/>
<dbReference type="Proteomes" id="UP000019484">
    <property type="component" value="Unassembled WGS sequence"/>
</dbReference>
<dbReference type="InterPro" id="IPR036259">
    <property type="entry name" value="MFS_trans_sf"/>
</dbReference>
<dbReference type="PANTHER" id="PTHR43791:SF38">
    <property type="entry name" value="MAJOR FACILITATOR SUPERFAMILY (MFS) PROFILE DOMAIN-CONTAINING PROTEIN"/>
    <property type="match status" value="1"/>
</dbReference>
<reference evidence="8 9" key="1">
    <citation type="submission" date="2013-03" db="EMBL/GenBank/DDBJ databases">
        <title>The Genome Sequence of Capronia coronata CBS 617.96.</title>
        <authorList>
            <consortium name="The Broad Institute Genomics Platform"/>
            <person name="Cuomo C."/>
            <person name="de Hoog S."/>
            <person name="Gorbushina A."/>
            <person name="Walker B."/>
            <person name="Young S.K."/>
            <person name="Zeng Q."/>
            <person name="Gargeya S."/>
            <person name="Fitzgerald M."/>
            <person name="Haas B."/>
            <person name="Abouelleil A."/>
            <person name="Allen A.W."/>
            <person name="Alvarado L."/>
            <person name="Arachchi H.M."/>
            <person name="Berlin A.M."/>
            <person name="Chapman S.B."/>
            <person name="Gainer-Dewar J."/>
            <person name="Goldberg J."/>
            <person name="Griggs A."/>
            <person name="Gujja S."/>
            <person name="Hansen M."/>
            <person name="Howarth C."/>
            <person name="Imamovic A."/>
            <person name="Ireland A."/>
            <person name="Larimer J."/>
            <person name="McCowan C."/>
            <person name="Murphy C."/>
            <person name="Pearson M."/>
            <person name="Poon T.W."/>
            <person name="Priest M."/>
            <person name="Roberts A."/>
            <person name="Saif S."/>
            <person name="Shea T."/>
            <person name="Sisk P."/>
            <person name="Sykes S."/>
            <person name="Wortman J."/>
            <person name="Nusbaum C."/>
            <person name="Birren B."/>
        </authorList>
    </citation>
    <scope>NUCLEOTIDE SEQUENCE [LARGE SCALE GENOMIC DNA]</scope>
    <source>
        <strain evidence="8 9">CBS 617.96</strain>
    </source>
</reference>
<evidence type="ECO:0000256" key="4">
    <source>
        <dbReference type="ARBA" id="ARBA00022989"/>
    </source>
</evidence>
<feature type="transmembrane region" description="Helical" evidence="6">
    <location>
        <begin position="348"/>
        <end position="366"/>
    </location>
</feature>
<dbReference type="OrthoDB" id="2985014at2759"/>
<dbReference type="PANTHER" id="PTHR43791">
    <property type="entry name" value="PERMEASE-RELATED"/>
    <property type="match status" value="1"/>
</dbReference>
<dbReference type="EMBL" id="AMWN01000006">
    <property type="protein sequence ID" value="EXJ83583.1"/>
    <property type="molecule type" value="Genomic_DNA"/>
</dbReference>
<dbReference type="GO" id="GO:0016020">
    <property type="term" value="C:membrane"/>
    <property type="evidence" value="ECO:0007669"/>
    <property type="project" value="UniProtKB-SubCell"/>
</dbReference>
<feature type="transmembrane region" description="Helical" evidence="6">
    <location>
        <begin position="372"/>
        <end position="394"/>
    </location>
</feature>
<comment type="caution">
    <text evidence="8">The sequence shown here is derived from an EMBL/GenBank/DDBJ whole genome shotgun (WGS) entry which is preliminary data.</text>
</comment>
<dbReference type="SUPFAM" id="SSF103473">
    <property type="entry name" value="MFS general substrate transporter"/>
    <property type="match status" value="1"/>
</dbReference>
<dbReference type="FunFam" id="1.20.1250.20:FF:000394">
    <property type="entry name" value="MFS general substrate transporter"/>
    <property type="match status" value="1"/>
</dbReference>
<protein>
    <recommendedName>
        <fullName evidence="7">Major facilitator superfamily (MFS) profile domain-containing protein</fullName>
    </recommendedName>
</protein>
<accession>W9XTM2</accession>
<evidence type="ECO:0000256" key="2">
    <source>
        <dbReference type="ARBA" id="ARBA00022448"/>
    </source>
</evidence>
<feature type="transmembrane region" description="Helical" evidence="6">
    <location>
        <begin position="314"/>
        <end position="336"/>
    </location>
</feature>
<keyword evidence="5 6" id="KW-0472">Membrane</keyword>
<comment type="subcellular location">
    <subcellularLocation>
        <location evidence="1">Membrane</location>
        <topology evidence="1">Multi-pass membrane protein</topology>
    </subcellularLocation>
</comment>
<dbReference type="InterPro" id="IPR020846">
    <property type="entry name" value="MFS_dom"/>
</dbReference>
<keyword evidence="9" id="KW-1185">Reference proteome</keyword>
<feature type="transmembrane region" description="Helical" evidence="6">
    <location>
        <begin position="113"/>
        <end position="132"/>
    </location>
</feature>
<dbReference type="eggNOG" id="KOG2533">
    <property type="taxonomic scope" value="Eukaryota"/>
</dbReference>
<evidence type="ECO:0000313" key="9">
    <source>
        <dbReference type="Proteomes" id="UP000019484"/>
    </source>
</evidence>
<sequence length="465" mass="50707">MDFVEPLKKNADALVISPHDGEDVVVDTSLWSDKEEKAVLRRTDLMLMPAIWVMYLFSYADRTNIGNAKVAGMATDLHLSSSQYSMSLVIFFISYVVFEVPSNLILSKTRPSIYLTIMMAAWGIVTCCMGTVKSYGGLLAVRFIIGVLEAAYAPGVTLLLSTWYKKDEQAQRFSIFYSAAVLSGAFGGIVSGAITGHLDGARGIAGWRWLFIVEGAATIFVAIVSFFILPDFPATTKRLSPRQKHIATQRLFADNISSRTEDQPLLGHFEAVKASLLDWRVWILTMGYVSIGGVTTMSYFYPTLVAGLGYTSTMAQYMMVPIYGAAFVFVLLTGWLSDRYPGYRGLTIAAWLTVSMTCAIVVSAVYNYTARYVMLVFMASGGLSANALSLAYCASTFGPMPQEVRAVSLAFVNTLASLSGIYGAYLWPAADSPKYLMGFGVISGLCAVGAGIYASAHFLIRRFPL</sequence>
<feature type="transmembrane region" description="Helical" evidence="6">
    <location>
        <begin position="406"/>
        <end position="427"/>
    </location>
</feature>
<keyword evidence="4 6" id="KW-1133">Transmembrane helix</keyword>
<proteinExistence type="predicted"/>
<keyword evidence="2" id="KW-0813">Transport</keyword>
<organism evidence="8 9">
    <name type="scientific">Capronia coronata CBS 617.96</name>
    <dbReference type="NCBI Taxonomy" id="1182541"/>
    <lineage>
        <taxon>Eukaryota</taxon>
        <taxon>Fungi</taxon>
        <taxon>Dikarya</taxon>
        <taxon>Ascomycota</taxon>
        <taxon>Pezizomycotina</taxon>
        <taxon>Eurotiomycetes</taxon>
        <taxon>Chaetothyriomycetidae</taxon>
        <taxon>Chaetothyriales</taxon>
        <taxon>Herpotrichiellaceae</taxon>
        <taxon>Capronia</taxon>
    </lineage>
</organism>
<keyword evidence="3 6" id="KW-0812">Transmembrane</keyword>
<evidence type="ECO:0000313" key="8">
    <source>
        <dbReference type="EMBL" id="EXJ83583.1"/>
    </source>
</evidence>
<feature type="domain" description="Major facilitator superfamily (MFS) profile" evidence="7">
    <location>
        <begin position="47"/>
        <end position="465"/>
    </location>
</feature>
<dbReference type="STRING" id="1182541.W9XTM2"/>
<dbReference type="InterPro" id="IPR011701">
    <property type="entry name" value="MFS"/>
</dbReference>
<evidence type="ECO:0000256" key="1">
    <source>
        <dbReference type="ARBA" id="ARBA00004141"/>
    </source>
</evidence>
<dbReference type="GO" id="GO:0022857">
    <property type="term" value="F:transmembrane transporter activity"/>
    <property type="evidence" value="ECO:0007669"/>
    <property type="project" value="InterPro"/>
</dbReference>